<gene>
    <name evidence="2" type="ORF">FOZ63_019366</name>
</gene>
<feature type="compositionally biased region" description="Polar residues" evidence="1">
    <location>
        <begin position="121"/>
        <end position="134"/>
    </location>
</feature>
<keyword evidence="3" id="KW-1185">Reference proteome</keyword>
<feature type="compositionally biased region" description="Low complexity" evidence="1">
    <location>
        <begin position="139"/>
        <end position="154"/>
    </location>
</feature>
<feature type="compositionally biased region" description="Low complexity" evidence="1">
    <location>
        <begin position="182"/>
        <end position="193"/>
    </location>
</feature>
<dbReference type="AlphaFoldDB" id="A0A7J6T057"/>
<proteinExistence type="predicted"/>
<comment type="caution">
    <text evidence="2">The sequence shown here is derived from an EMBL/GenBank/DDBJ whole genome shotgun (WGS) entry which is preliminary data.</text>
</comment>
<feature type="non-terminal residue" evidence="2">
    <location>
        <position position="212"/>
    </location>
</feature>
<evidence type="ECO:0000313" key="2">
    <source>
        <dbReference type="EMBL" id="KAF4738614.1"/>
    </source>
</evidence>
<evidence type="ECO:0000313" key="3">
    <source>
        <dbReference type="Proteomes" id="UP000553632"/>
    </source>
</evidence>
<dbReference type="Proteomes" id="UP000553632">
    <property type="component" value="Unassembled WGS sequence"/>
</dbReference>
<dbReference type="EMBL" id="JABANO010014409">
    <property type="protein sequence ID" value="KAF4738614.1"/>
    <property type="molecule type" value="Genomic_DNA"/>
</dbReference>
<organism evidence="2 3">
    <name type="scientific">Perkinsus olseni</name>
    <name type="common">Perkinsus atlanticus</name>
    <dbReference type="NCBI Taxonomy" id="32597"/>
    <lineage>
        <taxon>Eukaryota</taxon>
        <taxon>Sar</taxon>
        <taxon>Alveolata</taxon>
        <taxon>Perkinsozoa</taxon>
        <taxon>Perkinsea</taxon>
        <taxon>Perkinsida</taxon>
        <taxon>Perkinsidae</taxon>
        <taxon>Perkinsus</taxon>
    </lineage>
</organism>
<accession>A0A7J6T057</accession>
<protein>
    <submittedName>
        <fullName evidence="2">Uncharacterized protein</fullName>
    </submittedName>
</protein>
<feature type="compositionally biased region" description="Low complexity" evidence="1">
    <location>
        <begin position="88"/>
        <end position="101"/>
    </location>
</feature>
<feature type="region of interest" description="Disordered" evidence="1">
    <location>
        <begin position="1"/>
        <end position="212"/>
    </location>
</feature>
<name>A0A7J6T057_PEROL</name>
<feature type="compositionally biased region" description="Acidic residues" evidence="1">
    <location>
        <begin position="16"/>
        <end position="31"/>
    </location>
</feature>
<reference evidence="2 3" key="1">
    <citation type="submission" date="2020-04" db="EMBL/GenBank/DDBJ databases">
        <title>Perkinsus olseni comparative genomics.</title>
        <authorList>
            <person name="Bogema D.R."/>
        </authorList>
    </citation>
    <scope>NUCLEOTIDE SEQUENCE [LARGE SCALE GENOMIC DNA]</scope>
    <source>
        <strain evidence="2 3">ATCC PRA-207</strain>
    </source>
</reference>
<feature type="compositionally biased region" description="Basic and acidic residues" evidence="1">
    <location>
        <begin position="51"/>
        <end position="65"/>
    </location>
</feature>
<evidence type="ECO:0000256" key="1">
    <source>
        <dbReference type="SAM" id="MobiDB-lite"/>
    </source>
</evidence>
<sequence length="212" mass="22616">EELAQGNRPGPGDQDDRVEDVNIEPGGEDFVDVPYVYGGQGEDPLAEEREDLLPRAEDSGRKTIPELEAPIPVPVRTPVHAPVPQEVRSVSSRTASSATVSHGSVVEQVVPEQDTVEPASDSLSRGSEQISNPEQCAPDSDVSGSRSRSEGSQSPHGSEIFHCSTPTHTVSAPPADFNQLLSRSSVSSRHTVSAPPDLGVPETLQQRRVEES</sequence>
<feature type="non-terminal residue" evidence="2">
    <location>
        <position position="1"/>
    </location>
</feature>